<gene>
    <name evidence="1" type="ORF">F7231_04275</name>
</gene>
<dbReference type="RefSeq" id="WP_166691008.1">
    <property type="nucleotide sequence ID" value="NZ_WAEL01000001.1"/>
</dbReference>
<proteinExistence type="predicted"/>
<protein>
    <submittedName>
        <fullName evidence="1">DUF1353 domain-containing protein</fullName>
    </submittedName>
</protein>
<dbReference type="Proteomes" id="UP000606008">
    <property type="component" value="Unassembled WGS sequence"/>
</dbReference>
<reference evidence="2" key="2">
    <citation type="submission" date="2023-07" db="EMBL/GenBank/DDBJ databases">
        <authorList>
            <person name="Jung D.-H."/>
        </authorList>
    </citation>
    <scope>NUCLEOTIDE SEQUENCE [LARGE SCALE GENOMIC DNA]</scope>
    <source>
        <strain evidence="2">JA-25</strain>
    </source>
</reference>
<evidence type="ECO:0000313" key="2">
    <source>
        <dbReference type="Proteomes" id="UP000606008"/>
    </source>
</evidence>
<dbReference type="InterPro" id="IPR010767">
    <property type="entry name" value="Phage_CGC-2007_Cje0229"/>
</dbReference>
<comment type="caution">
    <text evidence="1">The sequence shown here is derived from an EMBL/GenBank/DDBJ whole genome shotgun (WGS) entry which is preliminary data.</text>
</comment>
<reference evidence="2" key="1">
    <citation type="submission" date="2019-09" db="EMBL/GenBank/DDBJ databases">
        <authorList>
            <person name="Jung D.-H."/>
        </authorList>
    </citation>
    <scope>NUCLEOTIDE SEQUENCE [LARGE SCALE GENOMIC DNA]</scope>
    <source>
        <strain evidence="2">JA-25</strain>
    </source>
</reference>
<organism evidence="1 2">
    <name type="scientific">Fibrivirga algicola</name>
    <dbReference type="NCBI Taxonomy" id="2950420"/>
    <lineage>
        <taxon>Bacteria</taxon>
        <taxon>Pseudomonadati</taxon>
        <taxon>Bacteroidota</taxon>
        <taxon>Cytophagia</taxon>
        <taxon>Cytophagales</taxon>
        <taxon>Spirosomataceae</taxon>
        <taxon>Fibrivirga</taxon>
    </lineage>
</organism>
<evidence type="ECO:0000313" key="1">
    <source>
        <dbReference type="EMBL" id="NID09376.1"/>
    </source>
</evidence>
<accession>A0ABX0QBE6</accession>
<dbReference type="Pfam" id="PF07087">
    <property type="entry name" value="DUF1353"/>
    <property type="match status" value="1"/>
</dbReference>
<name>A0ABX0QBE6_9BACT</name>
<keyword evidence="2" id="KW-1185">Reference proteome</keyword>
<dbReference type="EMBL" id="WAEL01000001">
    <property type="protein sequence ID" value="NID09376.1"/>
    <property type="molecule type" value="Genomic_DNA"/>
</dbReference>
<sequence length="150" mass="17647">MLAITRTASEYAIAVQIESKAEKRDQFRVAQTLRVELFDGRIVAIPAGFVTDCHSTPPWTQSLLPAYDTRTALAAIVHDYLYMHWERYESEAGILELHRDLMGRERRYADRCYLDLMERFAPGYWRNQIYYTAVRLFGGWNWSAYRKQAK</sequence>